<dbReference type="Gene3D" id="3.40.190.10">
    <property type="entry name" value="Periplasmic binding protein-like II"/>
    <property type="match status" value="2"/>
</dbReference>
<reference evidence="2 3" key="1">
    <citation type="submission" date="2021-07" db="EMBL/GenBank/DDBJ databases">
        <title>Paenibacillus radiodurans sp. nov., isolated from the southeastern edge of Tengger Desert.</title>
        <authorList>
            <person name="Zhang G."/>
        </authorList>
    </citation>
    <scope>NUCLEOTIDE SEQUENCE [LARGE SCALE GENOMIC DNA]</scope>
    <source>
        <strain evidence="2 3">CCM 7311</strain>
    </source>
</reference>
<gene>
    <name evidence="2" type="ORF">K0U00_10105</name>
</gene>
<sequence>MMKKGMALLLCVFLLGSFALAGCGNSGSSTGNGGGEQEKVTLRFLWWGSDARHEQTLAALDKYMELNPNVKVEAEYSGYEGYEQKLKTQLAGGTAPDLIQVDQPWIYDFSTQDDMFADLNTFKDIIDLSTFDEKFLQDYSVLNNQLQGLPTGSTGMIISYNKSFFQKYNIPEDTQFDWDNLLEIGKRVHDESGGADVLLNAGPNTFLAMFKSYVRQKTGKQFIQDDYTLGFDKPLAVEALGYLEKYLDAGVVQPFAESAPYQDNLDKHPKWFKGEFGMTKNWPSTIPSLQDGVDFEVGALPEIMMKGALTTAVVNRPSQLLSIAKSSKHQEEAAKLMNWLLNDKDAAVILGDVRGVPASSAALDALEGADKLDSVIVDATELALKTSGEPENGITNNAELIKIATDIMQKLGYHKSTPEEAADEIIKELTAKLEEIKSHQ</sequence>
<protein>
    <submittedName>
        <fullName evidence="2">ABC transporter substrate-binding protein</fullName>
    </submittedName>
</protein>
<dbReference type="InterPro" id="IPR050490">
    <property type="entry name" value="Bact_solute-bd_prot1"/>
</dbReference>
<dbReference type="Proteomes" id="UP001519887">
    <property type="component" value="Unassembled WGS sequence"/>
</dbReference>
<evidence type="ECO:0000313" key="2">
    <source>
        <dbReference type="EMBL" id="MBW7454383.1"/>
    </source>
</evidence>
<dbReference type="EMBL" id="JAHZIK010000193">
    <property type="protein sequence ID" value="MBW7454383.1"/>
    <property type="molecule type" value="Genomic_DNA"/>
</dbReference>
<dbReference type="PANTHER" id="PTHR43649:SF11">
    <property type="entry name" value="ABC TRANSPORTER SUBSTRATE-BINDING PROTEIN YESO-RELATED"/>
    <property type="match status" value="1"/>
</dbReference>
<dbReference type="InterPro" id="IPR006059">
    <property type="entry name" value="SBP"/>
</dbReference>
<feature type="chain" id="PRO_5045522054" evidence="1">
    <location>
        <begin position="22"/>
        <end position="440"/>
    </location>
</feature>
<dbReference type="PANTHER" id="PTHR43649">
    <property type="entry name" value="ARABINOSE-BINDING PROTEIN-RELATED"/>
    <property type="match status" value="1"/>
</dbReference>
<keyword evidence="1" id="KW-0732">Signal</keyword>
<dbReference type="RefSeq" id="WP_210039623.1">
    <property type="nucleotide sequence ID" value="NZ_JBHLVU010000005.1"/>
</dbReference>
<name>A0ABS7C0J0_9BACL</name>
<dbReference type="PROSITE" id="PS51257">
    <property type="entry name" value="PROKAR_LIPOPROTEIN"/>
    <property type="match status" value="1"/>
</dbReference>
<evidence type="ECO:0000313" key="3">
    <source>
        <dbReference type="Proteomes" id="UP001519887"/>
    </source>
</evidence>
<accession>A0ABS7C0J0</accession>
<organism evidence="2 3">
    <name type="scientific">Paenibacillus sepulcri</name>
    <dbReference type="NCBI Taxonomy" id="359917"/>
    <lineage>
        <taxon>Bacteria</taxon>
        <taxon>Bacillati</taxon>
        <taxon>Bacillota</taxon>
        <taxon>Bacilli</taxon>
        <taxon>Bacillales</taxon>
        <taxon>Paenibacillaceae</taxon>
        <taxon>Paenibacillus</taxon>
    </lineage>
</organism>
<comment type="caution">
    <text evidence="2">The sequence shown here is derived from an EMBL/GenBank/DDBJ whole genome shotgun (WGS) entry which is preliminary data.</text>
</comment>
<dbReference type="Pfam" id="PF01547">
    <property type="entry name" value="SBP_bac_1"/>
    <property type="match status" value="1"/>
</dbReference>
<evidence type="ECO:0000256" key="1">
    <source>
        <dbReference type="SAM" id="SignalP"/>
    </source>
</evidence>
<feature type="signal peptide" evidence="1">
    <location>
        <begin position="1"/>
        <end position="21"/>
    </location>
</feature>
<proteinExistence type="predicted"/>
<keyword evidence="3" id="KW-1185">Reference proteome</keyword>
<dbReference type="SUPFAM" id="SSF53850">
    <property type="entry name" value="Periplasmic binding protein-like II"/>
    <property type="match status" value="1"/>
</dbReference>